<feature type="transmembrane region" description="Helical" evidence="1">
    <location>
        <begin position="31"/>
        <end position="55"/>
    </location>
</feature>
<evidence type="ECO:0000313" key="2">
    <source>
        <dbReference type="EMBL" id="SEC37987.1"/>
    </source>
</evidence>
<dbReference type="Proteomes" id="UP000183038">
    <property type="component" value="Unassembled WGS sequence"/>
</dbReference>
<dbReference type="OrthoDB" id="9808543at2"/>
<dbReference type="RefSeq" id="WP_074673735.1">
    <property type="nucleotide sequence ID" value="NZ_FNTB01000001.1"/>
</dbReference>
<sequence length="736" mass="82913">MKNRLFSLTLLLTILFYGIAGYHFLTGWHPIVMMFIAIILGLVINILVYGILNVLGKSLKQISLHSITAVLSAVIVYTILKCIGFGWPTLFYTCIIVLGILLCIALYQFQLKRNLLNGAFLLMLLVGTGYVLFALANSGSDPYEKEVPLAFAHDNSFPPKPVPIQNPAAPGTFTVQTFTYGSGTDTQREEFSTGVKFKTTTVDGSLLIPDWKDKKKKWRERYWGFGAENFPLNGRVYMPEGEGPFPITLIVHGNHSMIDYSDDGYGYLGNLLASRGIIAVSVDENFLNGHWSGDFRGKEMPARAWLLLKHLEQWRTWNNQEGHELAHKVDLDNILLVGHSRGGEAVSIAAAYNPLPYFPDQALEKFNFNFGIKGVVALAPTDYRYDRKIILNNINFLSIQGSYDADEVSFWGMRPYRRLQYTDSISRFKAGVYIHHANHGQFNSTWGNSDFGAPSKWLLNLNPLLKEVQQQEAAKVFISSFAEATLKNSKEYHAIFKNVSVAKQWLPVEHYLTSFESSNFHTIADFEADIDITTAKDSAKILATNMALWKEQNLPTRDEGSQENNAVILGWDYENTDNSSDKARYEILLSEADSIPFRNTTSLQFTLGAGNHEWLDFNLTDEQKEAKEDAEEREVPQLDFTIQLTDKTGQTSMIKVSDIKGITKPLKTRFTKFGFLDKEMIGEDWEVQLQTFHIPLKAFSAANSTLKVDEITTISFIFDQTDYGVVVLDEIGVSGD</sequence>
<evidence type="ECO:0000256" key="1">
    <source>
        <dbReference type="SAM" id="Phobius"/>
    </source>
</evidence>
<organism evidence="2 3">
    <name type="scientific">Maribacter dokdonensis</name>
    <dbReference type="NCBI Taxonomy" id="320912"/>
    <lineage>
        <taxon>Bacteria</taxon>
        <taxon>Pseudomonadati</taxon>
        <taxon>Bacteroidota</taxon>
        <taxon>Flavobacteriia</taxon>
        <taxon>Flavobacteriales</taxon>
        <taxon>Flavobacteriaceae</taxon>
        <taxon>Maribacter</taxon>
    </lineage>
</organism>
<keyword evidence="1" id="KW-0812">Transmembrane</keyword>
<dbReference type="AlphaFoldDB" id="A0A1H4S1S4"/>
<reference evidence="2 3" key="1">
    <citation type="submission" date="2016-10" db="EMBL/GenBank/DDBJ databases">
        <authorList>
            <person name="de Groot N.N."/>
        </authorList>
    </citation>
    <scope>NUCLEOTIDE SEQUENCE [LARGE SCALE GENOMIC DNA]</scope>
    <source>
        <strain evidence="2 3">MAR_2009_71</strain>
    </source>
</reference>
<dbReference type="InterPro" id="IPR029058">
    <property type="entry name" value="AB_hydrolase_fold"/>
</dbReference>
<feature type="transmembrane region" description="Helical" evidence="1">
    <location>
        <begin position="86"/>
        <end position="107"/>
    </location>
</feature>
<evidence type="ECO:0000313" key="3">
    <source>
        <dbReference type="Proteomes" id="UP000183038"/>
    </source>
</evidence>
<dbReference type="Gene3D" id="3.40.50.1820">
    <property type="entry name" value="alpha/beta hydrolase"/>
    <property type="match status" value="1"/>
</dbReference>
<name>A0A1H4S1S4_9FLAO</name>
<dbReference type="SUPFAM" id="SSF53474">
    <property type="entry name" value="alpha/beta-Hydrolases"/>
    <property type="match status" value="1"/>
</dbReference>
<proteinExistence type="predicted"/>
<feature type="transmembrane region" description="Helical" evidence="1">
    <location>
        <begin position="119"/>
        <end position="136"/>
    </location>
</feature>
<protein>
    <recommendedName>
        <fullName evidence="4">Chlorophyllase enzyme</fullName>
    </recommendedName>
</protein>
<dbReference type="Gene3D" id="2.60.120.430">
    <property type="entry name" value="Galactose-binding lectin"/>
    <property type="match status" value="1"/>
</dbReference>
<feature type="transmembrane region" description="Helical" evidence="1">
    <location>
        <begin position="62"/>
        <end position="80"/>
    </location>
</feature>
<gene>
    <name evidence="2" type="ORF">SAMN05192540_3025</name>
</gene>
<dbReference type="PANTHER" id="PTHR33428:SF14">
    <property type="entry name" value="CARBOXYLESTERASE TYPE B DOMAIN-CONTAINING PROTEIN"/>
    <property type="match status" value="1"/>
</dbReference>
<dbReference type="EMBL" id="FNTB01000001">
    <property type="protein sequence ID" value="SEC37987.1"/>
    <property type="molecule type" value="Genomic_DNA"/>
</dbReference>
<dbReference type="PANTHER" id="PTHR33428">
    <property type="entry name" value="CHLOROPHYLLASE-2, CHLOROPLASTIC"/>
    <property type="match status" value="1"/>
</dbReference>
<keyword evidence="1" id="KW-1133">Transmembrane helix</keyword>
<accession>A0A1H4S1S4</accession>
<evidence type="ECO:0008006" key="4">
    <source>
        <dbReference type="Google" id="ProtNLM"/>
    </source>
</evidence>
<keyword evidence="1" id="KW-0472">Membrane</keyword>